<sequence length="110" mass="11080">MRRQSSTSTTTTTRLLLVAAAAALGACCLAVVLALGAFTAGVEGARPRPRPPSSAVLGVGSSMVAARAEDGYAAAARRGLPAEAAELDYGYVDPTPDTRSRGGTAPIPHN</sequence>
<dbReference type="AlphaFoldDB" id="A0A835FK36"/>
<evidence type="ECO:0000313" key="2">
    <source>
        <dbReference type="EMBL" id="KAF8759266.1"/>
    </source>
</evidence>
<keyword evidence="3" id="KW-1185">Reference proteome</keyword>
<feature type="region of interest" description="Disordered" evidence="1">
    <location>
        <begin position="89"/>
        <end position="110"/>
    </location>
</feature>
<dbReference type="PROSITE" id="PS51257">
    <property type="entry name" value="PROKAR_LIPOPROTEIN"/>
    <property type="match status" value="1"/>
</dbReference>
<name>A0A835FK36_9POAL</name>
<dbReference type="EMBL" id="JACEFO010000718">
    <property type="protein sequence ID" value="KAF8759266.1"/>
    <property type="molecule type" value="Genomic_DNA"/>
</dbReference>
<proteinExistence type="predicted"/>
<organism evidence="2 3">
    <name type="scientific">Digitaria exilis</name>
    <dbReference type="NCBI Taxonomy" id="1010633"/>
    <lineage>
        <taxon>Eukaryota</taxon>
        <taxon>Viridiplantae</taxon>
        <taxon>Streptophyta</taxon>
        <taxon>Embryophyta</taxon>
        <taxon>Tracheophyta</taxon>
        <taxon>Spermatophyta</taxon>
        <taxon>Magnoliopsida</taxon>
        <taxon>Liliopsida</taxon>
        <taxon>Poales</taxon>
        <taxon>Poaceae</taxon>
        <taxon>PACMAD clade</taxon>
        <taxon>Panicoideae</taxon>
        <taxon>Panicodae</taxon>
        <taxon>Paniceae</taxon>
        <taxon>Anthephorinae</taxon>
        <taxon>Digitaria</taxon>
    </lineage>
</organism>
<evidence type="ECO:0000313" key="3">
    <source>
        <dbReference type="Proteomes" id="UP000636709"/>
    </source>
</evidence>
<evidence type="ECO:0000256" key="1">
    <source>
        <dbReference type="SAM" id="MobiDB-lite"/>
    </source>
</evidence>
<gene>
    <name evidence="2" type="ORF">HU200_010302</name>
</gene>
<accession>A0A835FK36</accession>
<reference evidence="2" key="1">
    <citation type="submission" date="2020-07" db="EMBL/GenBank/DDBJ databases">
        <title>Genome sequence and genetic diversity analysis of an under-domesticated orphan crop, white fonio (Digitaria exilis).</title>
        <authorList>
            <person name="Bennetzen J.L."/>
            <person name="Chen S."/>
            <person name="Ma X."/>
            <person name="Wang X."/>
            <person name="Yssel A.E.J."/>
            <person name="Chaluvadi S.R."/>
            <person name="Johnson M."/>
            <person name="Gangashetty P."/>
            <person name="Hamidou F."/>
            <person name="Sanogo M.D."/>
            <person name="Zwaenepoel A."/>
            <person name="Wallace J."/>
            <person name="Van De Peer Y."/>
            <person name="Van Deynze A."/>
        </authorList>
    </citation>
    <scope>NUCLEOTIDE SEQUENCE</scope>
    <source>
        <tissue evidence="2">Leaves</tissue>
    </source>
</reference>
<protein>
    <submittedName>
        <fullName evidence="2">Uncharacterized protein</fullName>
    </submittedName>
</protein>
<dbReference type="Proteomes" id="UP000636709">
    <property type="component" value="Unassembled WGS sequence"/>
</dbReference>
<comment type="caution">
    <text evidence="2">The sequence shown here is derived from an EMBL/GenBank/DDBJ whole genome shotgun (WGS) entry which is preliminary data.</text>
</comment>